<keyword evidence="2" id="KW-1185">Reference proteome</keyword>
<protein>
    <submittedName>
        <fullName evidence="1">Uncharacterized protein</fullName>
    </submittedName>
</protein>
<name>A0A5C6DPB0_9BACT</name>
<sequence>MDDINNELNDVEGTESVMKIDFFEPSRLRWQATAAAATGGAVAGGTIDLFVGGASFGTGVLIGGTLGAIGGYFGAGGYESYTESGSTTISLGPTTELLCLLTGAGVSAAKVLKNRGRADPNNVCIRFDHKAFVPDKDARSEIDGLKKSQKATSMLEKAIRQAIES</sequence>
<comment type="caution">
    <text evidence="1">The sequence shown here is derived from an EMBL/GenBank/DDBJ whole genome shotgun (WGS) entry which is preliminary data.</text>
</comment>
<evidence type="ECO:0000313" key="2">
    <source>
        <dbReference type="Proteomes" id="UP000315471"/>
    </source>
</evidence>
<dbReference type="InterPro" id="IPR021871">
    <property type="entry name" value="DUF3482"/>
</dbReference>
<dbReference type="Pfam" id="PF11981">
    <property type="entry name" value="DUF3482"/>
    <property type="match status" value="1"/>
</dbReference>
<proteinExistence type="predicted"/>
<dbReference type="Proteomes" id="UP000315471">
    <property type="component" value="Unassembled WGS sequence"/>
</dbReference>
<gene>
    <name evidence="1" type="ORF">Q31b_42690</name>
</gene>
<organism evidence="1 2">
    <name type="scientific">Novipirellula aureliae</name>
    <dbReference type="NCBI Taxonomy" id="2527966"/>
    <lineage>
        <taxon>Bacteria</taxon>
        <taxon>Pseudomonadati</taxon>
        <taxon>Planctomycetota</taxon>
        <taxon>Planctomycetia</taxon>
        <taxon>Pirellulales</taxon>
        <taxon>Pirellulaceae</taxon>
        <taxon>Novipirellula</taxon>
    </lineage>
</organism>
<accession>A0A5C6DPB0</accession>
<dbReference type="AlphaFoldDB" id="A0A5C6DPB0"/>
<dbReference type="EMBL" id="SJPY01000007">
    <property type="protein sequence ID" value="TWU37481.1"/>
    <property type="molecule type" value="Genomic_DNA"/>
</dbReference>
<evidence type="ECO:0000313" key="1">
    <source>
        <dbReference type="EMBL" id="TWU37481.1"/>
    </source>
</evidence>
<reference evidence="1 2" key="1">
    <citation type="submission" date="2019-02" db="EMBL/GenBank/DDBJ databases">
        <title>Deep-cultivation of Planctomycetes and their phenomic and genomic characterization uncovers novel biology.</title>
        <authorList>
            <person name="Wiegand S."/>
            <person name="Jogler M."/>
            <person name="Boedeker C."/>
            <person name="Pinto D."/>
            <person name="Vollmers J."/>
            <person name="Rivas-Marin E."/>
            <person name="Kohn T."/>
            <person name="Peeters S.H."/>
            <person name="Heuer A."/>
            <person name="Rast P."/>
            <person name="Oberbeckmann S."/>
            <person name="Bunk B."/>
            <person name="Jeske O."/>
            <person name="Meyerdierks A."/>
            <person name="Storesund J.E."/>
            <person name="Kallscheuer N."/>
            <person name="Luecker S."/>
            <person name="Lage O.M."/>
            <person name="Pohl T."/>
            <person name="Merkel B.J."/>
            <person name="Hornburger P."/>
            <person name="Mueller R.-W."/>
            <person name="Bruemmer F."/>
            <person name="Labrenz M."/>
            <person name="Spormann A.M."/>
            <person name="Op Den Camp H."/>
            <person name="Overmann J."/>
            <person name="Amann R."/>
            <person name="Jetten M.S.M."/>
            <person name="Mascher T."/>
            <person name="Medema M.H."/>
            <person name="Devos D.P."/>
            <person name="Kaster A.-K."/>
            <person name="Ovreas L."/>
            <person name="Rohde M."/>
            <person name="Galperin M.Y."/>
            <person name="Jogler C."/>
        </authorList>
    </citation>
    <scope>NUCLEOTIDE SEQUENCE [LARGE SCALE GENOMIC DNA]</scope>
    <source>
        <strain evidence="1 2">Q31b</strain>
    </source>
</reference>